<gene>
    <name evidence="2" type="ORF">CC117_07765</name>
</gene>
<reference evidence="3" key="1">
    <citation type="submission" date="2016-07" db="EMBL/GenBank/DDBJ databases">
        <title>Sequence Frankia sp. strain CcI1.17.</title>
        <authorList>
            <person name="Ghodhbane-Gtari F."/>
            <person name="Swanson E."/>
            <person name="Gueddou A."/>
            <person name="Morris K."/>
            <person name="Hezbri K."/>
            <person name="Ktari A."/>
            <person name="Nouioui I."/>
            <person name="Abebe-Akele F."/>
            <person name="Simpson S."/>
            <person name="Thomas K."/>
            <person name="Gtari M."/>
            <person name="Tisa L.S."/>
            <person name="Hurst S."/>
        </authorList>
    </citation>
    <scope>NUCLEOTIDE SEQUENCE [LARGE SCALE GENOMIC DNA]</scope>
    <source>
        <strain evidence="3">Cc1.17</strain>
    </source>
</reference>
<evidence type="ECO:0000313" key="2">
    <source>
        <dbReference type="EMBL" id="OHV29260.1"/>
    </source>
</evidence>
<evidence type="ECO:0000256" key="1">
    <source>
        <dbReference type="SAM" id="MobiDB-lite"/>
    </source>
</evidence>
<dbReference type="AlphaFoldDB" id="A0A1S1Q5P2"/>
<comment type="caution">
    <text evidence="2">The sequence shown here is derived from an EMBL/GenBank/DDBJ whole genome shotgun (WGS) entry which is preliminary data.</text>
</comment>
<protein>
    <submittedName>
        <fullName evidence="2">Uncharacterized protein</fullName>
    </submittedName>
</protein>
<sequence>MRWVLAGESPASEDPKADDHLRQAPGVDISMIATLSAVPWPAGRPALRLGTIRFDDGGGRSKPVAAVCV</sequence>
<keyword evidence="3" id="KW-1185">Reference proteome</keyword>
<feature type="region of interest" description="Disordered" evidence="1">
    <location>
        <begin position="1"/>
        <end position="20"/>
    </location>
</feature>
<proteinExistence type="predicted"/>
<dbReference type="Proteomes" id="UP000179627">
    <property type="component" value="Unassembled WGS sequence"/>
</dbReference>
<accession>A0A1S1Q5P2</accession>
<evidence type="ECO:0000313" key="3">
    <source>
        <dbReference type="Proteomes" id="UP000179627"/>
    </source>
</evidence>
<dbReference type="EMBL" id="MBLM01000163">
    <property type="protein sequence ID" value="OHV29260.1"/>
    <property type="molecule type" value="Genomic_DNA"/>
</dbReference>
<organism evidence="2 3">
    <name type="scientific">Parafrankia colletiae</name>
    <dbReference type="NCBI Taxonomy" id="573497"/>
    <lineage>
        <taxon>Bacteria</taxon>
        <taxon>Bacillati</taxon>
        <taxon>Actinomycetota</taxon>
        <taxon>Actinomycetes</taxon>
        <taxon>Frankiales</taxon>
        <taxon>Frankiaceae</taxon>
        <taxon>Parafrankia</taxon>
    </lineage>
</organism>
<name>A0A1S1Q5P2_9ACTN</name>